<reference evidence="7 8" key="1">
    <citation type="journal article" date="2024" name="bioRxiv">
        <title>A reference genome for Trichogramma kaykai: A tiny desert-dwelling parasitoid wasp with competing sex-ratio distorters.</title>
        <authorList>
            <person name="Culotta J."/>
            <person name="Lindsey A.R."/>
        </authorList>
    </citation>
    <scope>NUCLEOTIDE SEQUENCE [LARGE SCALE GENOMIC DNA]</scope>
    <source>
        <strain evidence="7 8">KSX58</strain>
    </source>
</reference>
<dbReference type="PANTHER" id="PTHR10730">
    <property type="entry name" value="PROCOLLAGEN-LYSINE,2-OXOGLUTARATE 5-DIOXYGENASE/GLYCOSYLTRANSFERASE 25 FAMILY MEMBER"/>
    <property type="match status" value="1"/>
</dbReference>
<sequence length="573" mass="66857">MLCHKISILFVLLHIVIITSSEHHANFQKPTVLIGILARNKAHTLPYTLSFLESLNYPKDRISLWIQSDNNIDNTIKVLNTWIDEQGSSYHSINVTLDKKSKGFKNEEGIADWDSSRFEHIILLRERILDQARRMWADFVFMLDADVFLTNPDTLNLLISQEKLVVAPLLKSDGMYSNFWSGMTDNYYYKRTDEYEPILNRENPDCHIVPMIHSAVLIDLRREASKLLTYDSKRISHYDGPRDDIITFALQASYSDIPLHVCNNEIYGFIMVPLEKQDKLEHDYQQLINLKLEMLAIDEIESIPISKTMKRFVIYPPKDRLGLDKVFMINLERRPERRRRMLSCFNELGIDHEIIDAVDGRMLNESLLGSWEIKMMPGYKDPFHNRPMTMGEVGCFLSHYIAWNKVIESGYRYSMVLEDDVKFEPYFKQKVLYILQELETVKKDWDLVYLGRKRLQKDPENWVEGSQYLVHAGYSYWTVGYLLSAKGAKKLINSKPLQNLIPVDEFLPIMYDKHTREEWKQVFPERNLVALSAEPLVIYPTHYTGDAGYISDTENSSQLPENSRGDDGSKEEL</sequence>
<evidence type="ECO:0000256" key="5">
    <source>
        <dbReference type="SAM" id="SignalP"/>
    </source>
</evidence>
<dbReference type="GO" id="GO:0016740">
    <property type="term" value="F:transferase activity"/>
    <property type="evidence" value="ECO:0007669"/>
    <property type="project" value="UniProtKB-KW"/>
</dbReference>
<dbReference type="AlphaFoldDB" id="A0ABD2W155"/>
<dbReference type="InterPro" id="IPR050757">
    <property type="entry name" value="Collagen_mod_GT25"/>
</dbReference>
<dbReference type="CDD" id="cd06532">
    <property type="entry name" value="Glyco_transf_25"/>
    <property type="match status" value="1"/>
</dbReference>
<comment type="similarity">
    <text evidence="1">Belongs to the glycosyltransferase 25 family.</text>
</comment>
<accession>A0ABD2W155</accession>
<keyword evidence="3" id="KW-0808">Transferase</keyword>
<feature type="compositionally biased region" description="Basic and acidic residues" evidence="4">
    <location>
        <begin position="563"/>
        <end position="573"/>
    </location>
</feature>
<dbReference type="EMBL" id="JBJJXI010000145">
    <property type="protein sequence ID" value="KAL3386725.1"/>
    <property type="molecule type" value="Genomic_DNA"/>
</dbReference>
<evidence type="ECO:0000313" key="8">
    <source>
        <dbReference type="Proteomes" id="UP001627154"/>
    </source>
</evidence>
<feature type="chain" id="PRO_5044773671" description="Glycosyl transferase family 25 domain-containing protein" evidence="5">
    <location>
        <begin position="22"/>
        <end position="573"/>
    </location>
</feature>
<dbReference type="Pfam" id="PF01755">
    <property type="entry name" value="Glyco_transf_25"/>
    <property type="match status" value="1"/>
</dbReference>
<keyword evidence="2" id="KW-0328">Glycosyltransferase</keyword>
<gene>
    <name evidence="7" type="ORF">TKK_017915</name>
</gene>
<protein>
    <recommendedName>
        <fullName evidence="6">Glycosyl transferase family 25 domain-containing protein</fullName>
    </recommendedName>
</protein>
<proteinExistence type="inferred from homology"/>
<dbReference type="PANTHER" id="PTHR10730:SF53">
    <property type="entry name" value="GLYCOSYLTRANSFERASE 25 FAMILY MEMBER"/>
    <property type="match status" value="1"/>
</dbReference>
<evidence type="ECO:0000256" key="1">
    <source>
        <dbReference type="ARBA" id="ARBA00006721"/>
    </source>
</evidence>
<dbReference type="SUPFAM" id="SSF53448">
    <property type="entry name" value="Nucleotide-diphospho-sugar transferases"/>
    <property type="match status" value="1"/>
</dbReference>
<evidence type="ECO:0000256" key="2">
    <source>
        <dbReference type="ARBA" id="ARBA00022676"/>
    </source>
</evidence>
<feature type="region of interest" description="Disordered" evidence="4">
    <location>
        <begin position="549"/>
        <end position="573"/>
    </location>
</feature>
<keyword evidence="8" id="KW-1185">Reference proteome</keyword>
<evidence type="ECO:0000313" key="7">
    <source>
        <dbReference type="EMBL" id="KAL3386725.1"/>
    </source>
</evidence>
<comment type="caution">
    <text evidence="7">The sequence shown here is derived from an EMBL/GenBank/DDBJ whole genome shotgun (WGS) entry which is preliminary data.</text>
</comment>
<feature type="domain" description="Glycosyl transferase family 25" evidence="6">
    <location>
        <begin position="325"/>
        <end position="506"/>
    </location>
</feature>
<keyword evidence="5" id="KW-0732">Signal</keyword>
<name>A0ABD2W155_9HYME</name>
<evidence type="ECO:0000259" key="6">
    <source>
        <dbReference type="Pfam" id="PF01755"/>
    </source>
</evidence>
<organism evidence="7 8">
    <name type="scientific">Trichogramma kaykai</name>
    <dbReference type="NCBI Taxonomy" id="54128"/>
    <lineage>
        <taxon>Eukaryota</taxon>
        <taxon>Metazoa</taxon>
        <taxon>Ecdysozoa</taxon>
        <taxon>Arthropoda</taxon>
        <taxon>Hexapoda</taxon>
        <taxon>Insecta</taxon>
        <taxon>Pterygota</taxon>
        <taxon>Neoptera</taxon>
        <taxon>Endopterygota</taxon>
        <taxon>Hymenoptera</taxon>
        <taxon>Apocrita</taxon>
        <taxon>Proctotrupomorpha</taxon>
        <taxon>Chalcidoidea</taxon>
        <taxon>Trichogrammatidae</taxon>
        <taxon>Trichogramma</taxon>
    </lineage>
</organism>
<feature type="signal peptide" evidence="5">
    <location>
        <begin position="1"/>
        <end position="21"/>
    </location>
</feature>
<feature type="compositionally biased region" description="Polar residues" evidence="4">
    <location>
        <begin position="552"/>
        <end position="561"/>
    </location>
</feature>
<dbReference type="Proteomes" id="UP001627154">
    <property type="component" value="Unassembled WGS sequence"/>
</dbReference>
<dbReference type="InterPro" id="IPR029044">
    <property type="entry name" value="Nucleotide-diphossugar_trans"/>
</dbReference>
<dbReference type="Pfam" id="PF03452">
    <property type="entry name" value="Anp1"/>
    <property type="match status" value="1"/>
</dbReference>
<dbReference type="InterPro" id="IPR002654">
    <property type="entry name" value="Glyco_trans_25"/>
</dbReference>
<dbReference type="Gene3D" id="3.90.550.10">
    <property type="entry name" value="Spore Coat Polysaccharide Biosynthesis Protein SpsA, Chain A"/>
    <property type="match status" value="1"/>
</dbReference>
<evidence type="ECO:0000256" key="4">
    <source>
        <dbReference type="SAM" id="MobiDB-lite"/>
    </source>
</evidence>
<evidence type="ECO:0000256" key="3">
    <source>
        <dbReference type="ARBA" id="ARBA00022679"/>
    </source>
</evidence>